<evidence type="ECO:0000313" key="1">
    <source>
        <dbReference type="EMBL" id="RHH14420.1"/>
    </source>
</evidence>
<evidence type="ECO:0000313" key="2">
    <source>
        <dbReference type="Proteomes" id="UP000266644"/>
    </source>
</evidence>
<gene>
    <name evidence="1" type="ORF">DW228_06360</name>
</gene>
<dbReference type="AlphaFoldDB" id="A0A396C816"/>
<comment type="caution">
    <text evidence="1">The sequence shown here is derived from an EMBL/GenBank/DDBJ whole genome shotgun (WGS) entry which is preliminary data.</text>
</comment>
<name>A0A396C816_BACFG</name>
<dbReference type="EMBL" id="QRJE01000008">
    <property type="protein sequence ID" value="RHH14420.1"/>
    <property type="molecule type" value="Genomic_DNA"/>
</dbReference>
<dbReference type="RefSeq" id="WP_122330068.1">
    <property type="nucleotide sequence ID" value="NZ_JAQDYY010000001.1"/>
</dbReference>
<reference evidence="1 2" key="1">
    <citation type="submission" date="2018-08" db="EMBL/GenBank/DDBJ databases">
        <title>A genome reference for cultivated species of the human gut microbiota.</title>
        <authorList>
            <person name="Zou Y."/>
            <person name="Xue W."/>
            <person name="Luo G."/>
        </authorList>
    </citation>
    <scope>NUCLEOTIDE SEQUENCE [LARGE SCALE GENOMIC DNA]</scope>
    <source>
        <strain evidence="1 2">AM18-6</strain>
    </source>
</reference>
<sequence length="108" mass="12591">MKKYKTKVKFIEAVQLLKDNLNEVCHFIGIFEEDIVWKKKKDSEADDKCPYIGIYIPTADEGMELVCFGDYIIKDENLDLRVCSSEVLDSNYEEINSDSKNPYLIQKK</sequence>
<proteinExistence type="predicted"/>
<accession>A0A396C816</accession>
<organism evidence="1 2">
    <name type="scientific">Bacteroides fragilis</name>
    <dbReference type="NCBI Taxonomy" id="817"/>
    <lineage>
        <taxon>Bacteria</taxon>
        <taxon>Pseudomonadati</taxon>
        <taxon>Bacteroidota</taxon>
        <taxon>Bacteroidia</taxon>
        <taxon>Bacteroidales</taxon>
        <taxon>Bacteroidaceae</taxon>
        <taxon>Bacteroides</taxon>
    </lineage>
</organism>
<dbReference type="Proteomes" id="UP000266644">
    <property type="component" value="Unassembled WGS sequence"/>
</dbReference>
<protein>
    <submittedName>
        <fullName evidence="1">Uncharacterized protein</fullName>
    </submittedName>
</protein>